<proteinExistence type="predicted"/>
<protein>
    <submittedName>
        <fullName evidence="1">Uncharacterized protein</fullName>
    </submittedName>
</protein>
<name>A0A9Q9C2I1_ENCHE</name>
<reference evidence="1" key="1">
    <citation type="submission" date="2021-05" db="EMBL/GenBank/DDBJ databases">
        <title>Encephalitozoon hellem ATCC 50604 Complete Genome.</title>
        <authorList>
            <person name="Mascarenhas dos Santos A.C."/>
            <person name="Julian A.T."/>
            <person name="Pombert J.-F."/>
        </authorList>
    </citation>
    <scope>NUCLEOTIDE SEQUENCE</scope>
    <source>
        <strain evidence="1">ATCC 50604</strain>
    </source>
</reference>
<evidence type="ECO:0000313" key="1">
    <source>
        <dbReference type="EMBL" id="UTX42901.1"/>
    </source>
</evidence>
<sequence length="54" mass="6507">MEEEEGLFDKINEAEMERDIELAIKGHRVPEIRPMEEFILSCDELFQNIEKFKH</sequence>
<dbReference type="Proteomes" id="UP001059546">
    <property type="component" value="Chromosome IV"/>
</dbReference>
<dbReference type="EMBL" id="CP075150">
    <property type="protein sequence ID" value="UTX42901.1"/>
    <property type="molecule type" value="Genomic_DNA"/>
</dbReference>
<dbReference type="AlphaFoldDB" id="A0A9Q9C2I1"/>
<accession>A0A9Q9C2I1</accession>
<organism evidence="1 2">
    <name type="scientific">Encephalitozoon hellem</name>
    <name type="common">Microsporidian parasite</name>
    <dbReference type="NCBI Taxonomy" id="27973"/>
    <lineage>
        <taxon>Eukaryota</taxon>
        <taxon>Fungi</taxon>
        <taxon>Fungi incertae sedis</taxon>
        <taxon>Microsporidia</taxon>
        <taxon>Unikaryonidae</taxon>
        <taxon>Encephalitozoon</taxon>
    </lineage>
</organism>
<evidence type="ECO:0000313" key="2">
    <source>
        <dbReference type="Proteomes" id="UP001059546"/>
    </source>
</evidence>
<gene>
    <name evidence="1" type="ORF">GPU96_04g06290</name>
</gene>